<evidence type="ECO:0000313" key="2">
    <source>
        <dbReference type="Proteomes" id="UP001055879"/>
    </source>
</evidence>
<name>A0ACB9A8S2_ARCLA</name>
<sequence length="255" mass="28810">MVAIVTRDSDTVTIACHSHVECTESQGSRSIVTRDSANGTIAVGLFDLNAFLADFATARVIERAKSRRDSRRPLELATKQCTARVMARVHSRRNLHRSLENPQTNSAPCGLWHGLNRAATRVGHCLCFFFQTGQTKLGVLHPEWKWDNITMDFVTKLSKTLRGHDTIWVNVDRLTKSAHFLAMRETLPMEKLAKLYIDEVVSRNGVPKSIVSDRDSRFTSKFWASLQKELGTRLNLSTAYHPQTDGQSERTIQML</sequence>
<dbReference type="EMBL" id="CM042054">
    <property type="protein sequence ID" value="KAI3706532.1"/>
    <property type="molecule type" value="Genomic_DNA"/>
</dbReference>
<accession>A0ACB9A8S2</accession>
<gene>
    <name evidence="1" type="ORF">L6452_24337</name>
</gene>
<dbReference type="Proteomes" id="UP001055879">
    <property type="component" value="Linkage Group LG08"/>
</dbReference>
<proteinExistence type="predicted"/>
<reference evidence="2" key="1">
    <citation type="journal article" date="2022" name="Mol. Ecol. Resour.">
        <title>The genomes of chicory, endive, great burdock and yacon provide insights into Asteraceae palaeo-polyploidization history and plant inulin production.</title>
        <authorList>
            <person name="Fan W."/>
            <person name="Wang S."/>
            <person name="Wang H."/>
            <person name="Wang A."/>
            <person name="Jiang F."/>
            <person name="Liu H."/>
            <person name="Zhao H."/>
            <person name="Xu D."/>
            <person name="Zhang Y."/>
        </authorList>
    </citation>
    <scope>NUCLEOTIDE SEQUENCE [LARGE SCALE GENOMIC DNA]</scope>
    <source>
        <strain evidence="2">cv. Niubang</strain>
    </source>
</reference>
<keyword evidence="2" id="KW-1185">Reference proteome</keyword>
<comment type="caution">
    <text evidence="1">The sequence shown here is derived from an EMBL/GenBank/DDBJ whole genome shotgun (WGS) entry which is preliminary data.</text>
</comment>
<evidence type="ECO:0000313" key="1">
    <source>
        <dbReference type="EMBL" id="KAI3706532.1"/>
    </source>
</evidence>
<protein>
    <submittedName>
        <fullName evidence="1">Uncharacterized protein</fullName>
    </submittedName>
</protein>
<reference evidence="1 2" key="2">
    <citation type="journal article" date="2022" name="Mol. Ecol. Resour.">
        <title>The genomes of chicory, endive, great burdock and yacon provide insights into Asteraceae paleo-polyploidization history and plant inulin production.</title>
        <authorList>
            <person name="Fan W."/>
            <person name="Wang S."/>
            <person name="Wang H."/>
            <person name="Wang A."/>
            <person name="Jiang F."/>
            <person name="Liu H."/>
            <person name="Zhao H."/>
            <person name="Xu D."/>
            <person name="Zhang Y."/>
        </authorList>
    </citation>
    <scope>NUCLEOTIDE SEQUENCE [LARGE SCALE GENOMIC DNA]</scope>
    <source>
        <strain evidence="2">cv. Niubang</strain>
    </source>
</reference>
<organism evidence="1 2">
    <name type="scientific">Arctium lappa</name>
    <name type="common">Greater burdock</name>
    <name type="synonym">Lappa major</name>
    <dbReference type="NCBI Taxonomy" id="4217"/>
    <lineage>
        <taxon>Eukaryota</taxon>
        <taxon>Viridiplantae</taxon>
        <taxon>Streptophyta</taxon>
        <taxon>Embryophyta</taxon>
        <taxon>Tracheophyta</taxon>
        <taxon>Spermatophyta</taxon>
        <taxon>Magnoliopsida</taxon>
        <taxon>eudicotyledons</taxon>
        <taxon>Gunneridae</taxon>
        <taxon>Pentapetalae</taxon>
        <taxon>asterids</taxon>
        <taxon>campanulids</taxon>
        <taxon>Asterales</taxon>
        <taxon>Asteraceae</taxon>
        <taxon>Carduoideae</taxon>
        <taxon>Cardueae</taxon>
        <taxon>Arctiinae</taxon>
        <taxon>Arctium</taxon>
    </lineage>
</organism>